<feature type="compositionally biased region" description="Basic and acidic residues" evidence="1">
    <location>
        <begin position="54"/>
        <end position="63"/>
    </location>
</feature>
<feature type="compositionally biased region" description="Gly residues" evidence="1">
    <location>
        <begin position="347"/>
        <end position="358"/>
    </location>
</feature>
<evidence type="ECO:0000313" key="2">
    <source>
        <dbReference type="EMBL" id="KAK4305005.1"/>
    </source>
</evidence>
<feature type="region of interest" description="Disordered" evidence="1">
    <location>
        <begin position="54"/>
        <end position="81"/>
    </location>
</feature>
<keyword evidence="3" id="KW-1185">Reference proteome</keyword>
<feature type="compositionally biased region" description="Basic and acidic residues" evidence="1">
    <location>
        <begin position="168"/>
        <end position="251"/>
    </location>
</feature>
<feature type="region of interest" description="Disordered" evidence="1">
    <location>
        <begin position="15"/>
        <end position="40"/>
    </location>
</feature>
<dbReference type="AlphaFoldDB" id="A0AAE1PCZ8"/>
<comment type="caution">
    <text evidence="2">The sequence shown here is derived from an EMBL/GenBank/DDBJ whole genome shotgun (WGS) entry which is preliminary data.</text>
</comment>
<feature type="compositionally biased region" description="Pro residues" evidence="1">
    <location>
        <begin position="627"/>
        <end position="637"/>
    </location>
</feature>
<dbReference type="EMBL" id="JAWZYT010002345">
    <property type="protein sequence ID" value="KAK4305005.1"/>
    <property type="molecule type" value="Genomic_DNA"/>
</dbReference>
<feature type="region of interest" description="Disordered" evidence="1">
    <location>
        <begin position="574"/>
        <end position="596"/>
    </location>
</feature>
<feature type="compositionally biased region" description="Low complexity" evidence="1">
    <location>
        <begin position="294"/>
        <end position="305"/>
    </location>
</feature>
<reference evidence="2" key="1">
    <citation type="submission" date="2023-11" db="EMBL/GenBank/DDBJ databases">
        <title>Genome assemblies of two species of porcelain crab, Petrolisthes cinctipes and Petrolisthes manimaculis (Anomura: Porcellanidae).</title>
        <authorList>
            <person name="Angst P."/>
        </authorList>
    </citation>
    <scope>NUCLEOTIDE SEQUENCE</scope>
    <source>
        <strain evidence="2">PB745_02</strain>
        <tissue evidence="2">Gill</tissue>
    </source>
</reference>
<name>A0AAE1PCZ8_9EUCA</name>
<feature type="compositionally biased region" description="Basic and acidic residues" evidence="1">
    <location>
        <begin position="72"/>
        <end position="81"/>
    </location>
</feature>
<accession>A0AAE1PCZ8</accession>
<feature type="region of interest" description="Disordered" evidence="1">
    <location>
        <begin position="343"/>
        <end position="430"/>
    </location>
</feature>
<organism evidence="2 3">
    <name type="scientific">Petrolisthes manimaculis</name>
    <dbReference type="NCBI Taxonomy" id="1843537"/>
    <lineage>
        <taxon>Eukaryota</taxon>
        <taxon>Metazoa</taxon>
        <taxon>Ecdysozoa</taxon>
        <taxon>Arthropoda</taxon>
        <taxon>Crustacea</taxon>
        <taxon>Multicrustacea</taxon>
        <taxon>Malacostraca</taxon>
        <taxon>Eumalacostraca</taxon>
        <taxon>Eucarida</taxon>
        <taxon>Decapoda</taxon>
        <taxon>Pleocyemata</taxon>
        <taxon>Anomura</taxon>
        <taxon>Galatheoidea</taxon>
        <taxon>Porcellanidae</taxon>
        <taxon>Petrolisthes</taxon>
    </lineage>
</organism>
<sequence length="637" mass="69762">MRKVTRVNLMRMRARDLATPQGDSQGEAKGTMIGDEKTGNSRVHATVVDEVSDDERPVVEGKRLGNSGDQLTRTEEEAVVEGKRLGNSEDQLTRSKEEVSGVATKDGFVCEGTLNEGMRPTGDTKVDVSGDRGHFTSAGIEGRTATGDAYFPPSLDTPDVDHKHPRILRKDYMHPETSERNREHPQIPESDYEHTKTSARDREHTKASQTDYEHLQTSERDSEHSKTSERNSEHPIKLIREREHLQREGAKSKHSGCVARRSDEALMRRGNQSVGTSGKYCTDKENNPPPPTPLSSSSSSSSSHSAVRRGAGRKLKEALQVVKVMVTRFLKGVSGSGIPLLVRQRSGGAGGSMGGSTTRGGARRPSMAGGPRRQLSRRSSRRDSRRGSKATRRRSSVHPPVHMPIKEAETEDEKEDKPKNPIRRLSRMLSNAGPALVRRVSKLRRKSLAPDADAGGGALPAHHSSLTLIAWRGGRVCVRTCCTCGDVAGRVFRAYRRARVYEAGRAGLTPPGSLATVAARTFTPLDPEAPGDEGARAPVATISGTCEGLHASPVVARSPRGAVPTLLEKVHRYMWPRDPAPPPPTPPPPPPQPHSHCREITITQWLIRRFRRLSFFHKKRDPANPSSSPPPSYLHTC</sequence>
<protein>
    <submittedName>
        <fullName evidence="2">Uncharacterized protein</fullName>
    </submittedName>
</protein>
<proteinExistence type="predicted"/>
<feature type="compositionally biased region" description="Basic and acidic residues" evidence="1">
    <location>
        <begin position="122"/>
        <end position="134"/>
    </location>
</feature>
<feature type="region of interest" description="Disordered" evidence="1">
    <location>
        <begin position="113"/>
        <end position="313"/>
    </location>
</feature>
<feature type="compositionally biased region" description="Basic residues" evidence="1">
    <location>
        <begin position="387"/>
        <end position="396"/>
    </location>
</feature>
<feature type="compositionally biased region" description="Pro residues" evidence="1">
    <location>
        <begin position="578"/>
        <end position="593"/>
    </location>
</feature>
<feature type="region of interest" description="Disordered" evidence="1">
    <location>
        <begin position="618"/>
        <end position="637"/>
    </location>
</feature>
<dbReference type="Proteomes" id="UP001292094">
    <property type="component" value="Unassembled WGS sequence"/>
</dbReference>
<evidence type="ECO:0000313" key="3">
    <source>
        <dbReference type="Proteomes" id="UP001292094"/>
    </source>
</evidence>
<evidence type="ECO:0000256" key="1">
    <source>
        <dbReference type="SAM" id="MobiDB-lite"/>
    </source>
</evidence>
<gene>
    <name evidence="2" type="ORF">Pmani_023078</name>
</gene>